<proteinExistence type="inferred from homology"/>
<dbReference type="EC" id="3.5.2.6" evidence="3"/>
<dbReference type="PANTHER" id="PTHR35333:SF3">
    <property type="entry name" value="BETA-LACTAMASE-TYPE TRANSPEPTIDASE FOLD CONTAINING PROTEIN"/>
    <property type="match status" value="1"/>
</dbReference>
<name>A0ABX1HIZ8_9BACT</name>
<dbReference type="EMBL" id="JAAVTK010000008">
    <property type="protein sequence ID" value="NKI90192.1"/>
    <property type="molecule type" value="Genomic_DNA"/>
</dbReference>
<dbReference type="Pfam" id="PF13354">
    <property type="entry name" value="Beta-lactamase2"/>
    <property type="match status" value="1"/>
</dbReference>
<organism evidence="5 6">
    <name type="scientific">Hymenobacter artigasi</name>
    <dbReference type="NCBI Taxonomy" id="2719616"/>
    <lineage>
        <taxon>Bacteria</taxon>
        <taxon>Pseudomonadati</taxon>
        <taxon>Bacteroidota</taxon>
        <taxon>Cytophagia</taxon>
        <taxon>Cytophagales</taxon>
        <taxon>Hymenobacteraceae</taxon>
        <taxon>Hymenobacter</taxon>
    </lineage>
</organism>
<comment type="catalytic activity">
    <reaction evidence="1">
        <text>a beta-lactam + H2O = a substituted beta-amino acid</text>
        <dbReference type="Rhea" id="RHEA:20401"/>
        <dbReference type="ChEBI" id="CHEBI:15377"/>
        <dbReference type="ChEBI" id="CHEBI:35627"/>
        <dbReference type="ChEBI" id="CHEBI:140347"/>
        <dbReference type="EC" id="3.5.2.6"/>
    </reaction>
</comment>
<comment type="similarity">
    <text evidence="2">Belongs to the class-A beta-lactamase family.</text>
</comment>
<reference evidence="5 6" key="1">
    <citation type="submission" date="2020-03" db="EMBL/GenBank/DDBJ databases">
        <title>Genomic Encyclopedia of Type Strains, Phase IV (KMG-V): Genome sequencing to study the core and pangenomes of soil and plant-associated prokaryotes.</title>
        <authorList>
            <person name="Whitman W."/>
        </authorList>
    </citation>
    <scope>NUCLEOTIDE SEQUENCE [LARGE SCALE GENOMIC DNA]</scope>
    <source>
        <strain evidence="5 6">1B</strain>
    </source>
</reference>
<gene>
    <name evidence="5" type="ORF">HBN54_002792</name>
</gene>
<dbReference type="InterPro" id="IPR045155">
    <property type="entry name" value="Beta-lactam_cat"/>
</dbReference>
<dbReference type="RefSeq" id="WP_168673803.1">
    <property type="nucleotide sequence ID" value="NZ_JAAVTK010000008.1"/>
</dbReference>
<evidence type="ECO:0000313" key="5">
    <source>
        <dbReference type="EMBL" id="NKI90192.1"/>
    </source>
</evidence>
<evidence type="ECO:0000313" key="6">
    <source>
        <dbReference type="Proteomes" id="UP000717634"/>
    </source>
</evidence>
<dbReference type="PANTHER" id="PTHR35333">
    <property type="entry name" value="BETA-LACTAMASE"/>
    <property type="match status" value="1"/>
</dbReference>
<accession>A0ABX1HIZ8</accession>
<evidence type="ECO:0000256" key="3">
    <source>
        <dbReference type="ARBA" id="ARBA00012865"/>
    </source>
</evidence>
<protein>
    <recommendedName>
        <fullName evidence="3">beta-lactamase</fullName>
        <ecNumber evidence="3">3.5.2.6</ecNumber>
    </recommendedName>
</protein>
<comment type="caution">
    <text evidence="5">The sequence shown here is derived from an EMBL/GenBank/DDBJ whole genome shotgun (WGS) entry which is preliminary data.</text>
</comment>
<evidence type="ECO:0000256" key="1">
    <source>
        <dbReference type="ARBA" id="ARBA00001526"/>
    </source>
</evidence>
<sequence>MTNRINQHLDAIEALVQTRMPGSLYQFELYDLATAQAYGRGALVEPMPWGSVYKLFVIAAAVQMIEEGLLQPDQQIRLEKDRFQHGEGILQQFSHLTHLSVVDCCKMIVATSDNICADTLHELVGNARVARLFVAASCTHSCLTDNLDTLIGRLLAAPHHWSTPGYMYSAEMFAAYEVVIADTLPDNCTTASDCNLLWQYLSGKAFGEQAREVFFDIVRTHNVWSRTGRYPNYYTMPKLSGKTGSLGAGTVMNETNMLYDPAAQKQLGFFSFFSQHNRLRYYEIADIMGCMGLELAKVYGVAA</sequence>
<keyword evidence="6" id="KW-1185">Reference proteome</keyword>
<dbReference type="SUPFAM" id="SSF56601">
    <property type="entry name" value="beta-lactamase/transpeptidase-like"/>
    <property type="match status" value="1"/>
</dbReference>
<dbReference type="Gene3D" id="3.40.710.10">
    <property type="entry name" value="DD-peptidase/beta-lactamase superfamily"/>
    <property type="match status" value="1"/>
</dbReference>
<feature type="domain" description="Beta-lactamase class A catalytic" evidence="4">
    <location>
        <begin position="45"/>
        <end position="262"/>
    </location>
</feature>
<dbReference type="InterPro" id="IPR012338">
    <property type="entry name" value="Beta-lactam/transpept-like"/>
</dbReference>
<dbReference type="InterPro" id="IPR000871">
    <property type="entry name" value="Beta-lactam_class-A"/>
</dbReference>
<evidence type="ECO:0000256" key="2">
    <source>
        <dbReference type="ARBA" id="ARBA00009009"/>
    </source>
</evidence>
<evidence type="ECO:0000259" key="4">
    <source>
        <dbReference type="Pfam" id="PF13354"/>
    </source>
</evidence>
<dbReference type="Proteomes" id="UP000717634">
    <property type="component" value="Unassembled WGS sequence"/>
</dbReference>